<proteinExistence type="predicted"/>
<comment type="caution">
    <text evidence="1">The sequence shown here is derived from an EMBL/GenBank/DDBJ whole genome shotgun (WGS) entry which is preliminary data.</text>
</comment>
<keyword evidence="2" id="KW-1185">Reference proteome</keyword>
<evidence type="ECO:0000313" key="2">
    <source>
        <dbReference type="Proteomes" id="UP000807353"/>
    </source>
</evidence>
<evidence type="ECO:0000313" key="1">
    <source>
        <dbReference type="EMBL" id="KAF9455488.1"/>
    </source>
</evidence>
<dbReference type="EMBL" id="MU150647">
    <property type="protein sequence ID" value="KAF9455488.1"/>
    <property type="molecule type" value="Genomic_DNA"/>
</dbReference>
<dbReference type="Proteomes" id="UP000807353">
    <property type="component" value="Unassembled WGS sequence"/>
</dbReference>
<protein>
    <submittedName>
        <fullName evidence="1">Uncharacterized protein</fullName>
    </submittedName>
</protein>
<organism evidence="1 2">
    <name type="scientific">Collybia nuda</name>
    <dbReference type="NCBI Taxonomy" id="64659"/>
    <lineage>
        <taxon>Eukaryota</taxon>
        <taxon>Fungi</taxon>
        <taxon>Dikarya</taxon>
        <taxon>Basidiomycota</taxon>
        <taxon>Agaricomycotina</taxon>
        <taxon>Agaricomycetes</taxon>
        <taxon>Agaricomycetidae</taxon>
        <taxon>Agaricales</taxon>
        <taxon>Tricholomatineae</taxon>
        <taxon>Clitocybaceae</taxon>
        <taxon>Collybia</taxon>
    </lineage>
</organism>
<sequence length="102" mass="12037">MTSLLPKERNFSCSLNLITMAVEKTSHLTPEQRVHFLEHGWVKVPNAVPKENIELYTKDIWIRLGYDKDDPSTWEEERFRMPRQREMPWAQFAPKGYGAICT</sequence>
<reference evidence="1" key="1">
    <citation type="submission" date="2020-11" db="EMBL/GenBank/DDBJ databases">
        <authorList>
            <consortium name="DOE Joint Genome Institute"/>
            <person name="Ahrendt S."/>
            <person name="Riley R."/>
            <person name="Andreopoulos W."/>
            <person name="Labutti K."/>
            <person name="Pangilinan J."/>
            <person name="Ruiz-Duenas F.J."/>
            <person name="Barrasa J.M."/>
            <person name="Sanchez-Garcia M."/>
            <person name="Camarero S."/>
            <person name="Miyauchi S."/>
            <person name="Serrano A."/>
            <person name="Linde D."/>
            <person name="Babiker R."/>
            <person name="Drula E."/>
            <person name="Ayuso-Fernandez I."/>
            <person name="Pacheco R."/>
            <person name="Padilla G."/>
            <person name="Ferreira P."/>
            <person name="Barriuso J."/>
            <person name="Kellner H."/>
            <person name="Castanera R."/>
            <person name="Alfaro M."/>
            <person name="Ramirez L."/>
            <person name="Pisabarro A.G."/>
            <person name="Kuo A."/>
            <person name="Tritt A."/>
            <person name="Lipzen A."/>
            <person name="He G."/>
            <person name="Yan M."/>
            <person name="Ng V."/>
            <person name="Cullen D."/>
            <person name="Martin F."/>
            <person name="Rosso M.-N."/>
            <person name="Henrissat B."/>
            <person name="Hibbett D."/>
            <person name="Martinez A.T."/>
            <person name="Grigoriev I.V."/>
        </authorList>
    </citation>
    <scope>NUCLEOTIDE SEQUENCE</scope>
    <source>
        <strain evidence="1">CBS 247.69</strain>
    </source>
</reference>
<dbReference type="SUPFAM" id="SSF51197">
    <property type="entry name" value="Clavaminate synthase-like"/>
    <property type="match status" value="1"/>
</dbReference>
<dbReference type="OrthoDB" id="4664297at2759"/>
<gene>
    <name evidence="1" type="ORF">BDZ94DRAFT_709389</name>
</gene>
<dbReference type="AlphaFoldDB" id="A0A9P5XRC2"/>
<accession>A0A9P5XRC2</accession>
<name>A0A9P5XRC2_9AGAR</name>